<reference evidence="2" key="1">
    <citation type="journal article" date="2013" name="Proc. Natl. Acad. Sci. U.S.A.">
        <title>Improving the coverage of the cyanobacterial phylum using diversity-driven genome sequencing.</title>
        <authorList>
            <person name="Shih P.M."/>
            <person name="Wu D."/>
            <person name="Latifi A."/>
            <person name="Axen S.D."/>
            <person name="Fewer D.P."/>
            <person name="Talla E."/>
            <person name="Calteau A."/>
            <person name="Cai F."/>
            <person name="Tandeau de Marsac N."/>
            <person name="Rippka R."/>
            <person name="Herdman M."/>
            <person name="Sivonen K."/>
            <person name="Coursin T."/>
            <person name="Laurent T."/>
            <person name="Goodwin L."/>
            <person name="Nolan M."/>
            <person name="Davenport K.W."/>
            <person name="Han C.S."/>
            <person name="Rubin E.M."/>
            <person name="Eisen J.A."/>
            <person name="Woyke T."/>
            <person name="Gugger M."/>
            <person name="Kerfeld C.A."/>
        </authorList>
    </citation>
    <scope>NUCLEOTIDE SEQUENCE [LARGE SCALE GENOMIC DNA]</scope>
    <source>
        <strain evidence="2">ATCC 29371 / PCC 7437</strain>
        <plasmid evidence="2">Plasmid pSTA7437.01</plasmid>
    </source>
</reference>
<dbReference type="Proteomes" id="UP000010473">
    <property type="component" value="Plasmid pSTA7437.01"/>
</dbReference>
<dbReference type="AlphaFoldDB" id="K9XZF2"/>
<dbReference type="OrthoDB" id="489711at2"/>
<protein>
    <submittedName>
        <fullName evidence="1">Uncharacterized protein</fullName>
    </submittedName>
</protein>
<evidence type="ECO:0000313" key="1">
    <source>
        <dbReference type="EMBL" id="AFZ37975.1"/>
    </source>
</evidence>
<keyword evidence="2" id="KW-1185">Reference proteome</keyword>
<dbReference type="HOGENOM" id="CLU_1029952_0_0_3"/>
<keyword evidence="1" id="KW-0614">Plasmid</keyword>
<gene>
    <name evidence="1" type="ordered locus">Sta7437_4513</name>
</gene>
<geneLocation type="plasmid" evidence="1 2">
    <name>pSTA7437.01</name>
</geneLocation>
<proteinExistence type="predicted"/>
<dbReference type="KEGG" id="scs:Sta7437_4513"/>
<name>K9XZF2_STAC7</name>
<dbReference type="RefSeq" id="WP_015211888.1">
    <property type="nucleotide sequence ID" value="NC_019765.1"/>
</dbReference>
<accession>K9XZF2</accession>
<evidence type="ECO:0000313" key="2">
    <source>
        <dbReference type="Proteomes" id="UP000010473"/>
    </source>
</evidence>
<dbReference type="EMBL" id="CP003654">
    <property type="protein sequence ID" value="AFZ37975.1"/>
    <property type="molecule type" value="Genomic_DNA"/>
</dbReference>
<organism evidence="1 2">
    <name type="scientific">Stanieria cyanosphaera (strain ATCC 29371 / PCC 7437)</name>
    <dbReference type="NCBI Taxonomy" id="111780"/>
    <lineage>
        <taxon>Bacteria</taxon>
        <taxon>Bacillati</taxon>
        <taxon>Cyanobacteriota</taxon>
        <taxon>Cyanophyceae</taxon>
        <taxon>Pleurocapsales</taxon>
        <taxon>Dermocarpellaceae</taxon>
        <taxon>Stanieria</taxon>
    </lineage>
</organism>
<sequence>MNANTSVPKIATVEQAVDLLYQCLDLSTLGNAVEYLEQRELRYQLLFLYSHFFPQQYSQSKAAVYPGLDEDDGLIQYTEREIEFLQLVHRDLFPLNYLDYLLEEQIDFIEPRLILVTSLGLGQLEDYEMSYCDLALGDKILLPMTSVGRENLEHWQNHLGEDCYGEWFEAELSSPPTMAKIAHPHSIDFKKLRRMCFQAKKPICYLPLTLRLLDLNTNNIWLDEEGGWLQGMKGTTLDWSKENVIYLHREYLKAQRILDAAGSFIGWLEADLNNNFQSVLRLWNQCSTPH</sequence>